<feature type="transmembrane region" description="Helical" evidence="1">
    <location>
        <begin position="61"/>
        <end position="80"/>
    </location>
</feature>
<reference evidence="2" key="1">
    <citation type="submission" date="2021-08" db="EMBL/GenBank/DDBJ databases">
        <title>WGS assembly of Ceratopteris richardii.</title>
        <authorList>
            <person name="Marchant D.B."/>
            <person name="Chen G."/>
            <person name="Jenkins J."/>
            <person name="Shu S."/>
            <person name="Leebens-Mack J."/>
            <person name="Grimwood J."/>
            <person name="Schmutz J."/>
            <person name="Soltis P."/>
            <person name="Soltis D."/>
            <person name="Chen Z.-H."/>
        </authorList>
    </citation>
    <scope>NUCLEOTIDE SEQUENCE</scope>
    <source>
        <strain evidence="2">Whitten #5841</strain>
        <tissue evidence="2">Leaf</tissue>
    </source>
</reference>
<feature type="transmembrane region" description="Helical" evidence="1">
    <location>
        <begin position="20"/>
        <end position="37"/>
    </location>
</feature>
<sequence>MSTILIRCHILQLGRRYHLFTRYHLVGLVFSAILNFPEPSDLDSNISCNRLGMVIFSSPRMYRMIVAAGIYCSLCMLRCANIHPRSKLRDLYTISRDFDRCMDLVIVLVMT</sequence>
<accession>A0A8T2RC01</accession>
<gene>
    <name evidence="2" type="ORF">KP509_28G028700</name>
</gene>
<keyword evidence="1" id="KW-0472">Membrane</keyword>
<keyword evidence="3" id="KW-1185">Reference proteome</keyword>
<dbReference type="EMBL" id="CM035433">
    <property type="protein sequence ID" value="KAH7293510.1"/>
    <property type="molecule type" value="Genomic_DNA"/>
</dbReference>
<comment type="caution">
    <text evidence="2">The sequence shown here is derived from an EMBL/GenBank/DDBJ whole genome shotgun (WGS) entry which is preliminary data.</text>
</comment>
<keyword evidence="1" id="KW-0812">Transmembrane</keyword>
<evidence type="ECO:0000313" key="3">
    <source>
        <dbReference type="Proteomes" id="UP000825935"/>
    </source>
</evidence>
<evidence type="ECO:0000256" key="1">
    <source>
        <dbReference type="SAM" id="Phobius"/>
    </source>
</evidence>
<proteinExistence type="predicted"/>
<dbReference type="AlphaFoldDB" id="A0A8T2RC01"/>
<name>A0A8T2RC01_CERRI</name>
<organism evidence="2 3">
    <name type="scientific">Ceratopteris richardii</name>
    <name type="common">Triangle waterfern</name>
    <dbReference type="NCBI Taxonomy" id="49495"/>
    <lineage>
        <taxon>Eukaryota</taxon>
        <taxon>Viridiplantae</taxon>
        <taxon>Streptophyta</taxon>
        <taxon>Embryophyta</taxon>
        <taxon>Tracheophyta</taxon>
        <taxon>Polypodiopsida</taxon>
        <taxon>Polypodiidae</taxon>
        <taxon>Polypodiales</taxon>
        <taxon>Pteridineae</taxon>
        <taxon>Pteridaceae</taxon>
        <taxon>Parkerioideae</taxon>
        <taxon>Ceratopteris</taxon>
    </lineage>
</organism>
<keyword evidence="1" id="KW-1133">Transmembrane helix</keyword>
<protein>
    <submittedName>
        <fullName evidence="2">Uncharacterized protein</fullName>
    </submittedName>
</protein>
<dbReference type="Proteomes" id="UP000825935">
    <property type="component" value="Chromosome 28"/>
</dbReference>
<evidence type="ECO:0000313" key="2">
    <source>
        <dbReference type="EMBL" id="KAH7293510.1"/>
    </source>
</evidence>